<evidence type="ECO:0000313" key="2">
    <source>
        <dbReference type="EMBL" id="NNG39600.1"/>
    </source>
</evidence>
<accession>A0A849AMM0</accession>
<dbReference type="EMBL" id="JABENB010000001">
    <property type="protein sequence ID" value="NNG39600.1"/>
    <property type="molecule type" value="Genomic_DNA"/>
</dbReference>
<reference evidence="2 3" key="1">
    <citation type="submission" date="2020-05" db="EMBL/GenBank/DDBJ databases">
        <title>Flexivirga sp. ID2601S isolated from air conditioner.</title>
        <authorList>
            <person name="Kim D.H."/>
        </authorList>
    </citation>
    <scope>NUCLEOTIDE SEQUENCE [LARGE SCALE GENOMIC DNA]</scope>
    <source>
        <strain evidence="2 3">ID2601S</strain>
    </source>
</reference>
<comment type="caution">
    <text evidence="2">The sequence shown here is derived from an EMBL/GenBank/DDBJ whole genome shotgun (WGS) entry which is preliminary data.</text>
</comment>
<name>A0A849AMM0_9MICO</name>
<protein>
    <recommendedName>
        <fullName evidence="1">DUF6891 domain-containing protein</fullName>
    </recommendedName>
</protein>
<proteinExistence type="predicted"/>
<dbReference type="InterPro" id="IPR054186">
    <property type="entry name" value="DUF6891"/>
</dbReference>
<evidence type="ECO:0000313" key="3">
    <source>
        <dbReference type="Proteomes" id="UP000557772"/>
    </source>
</evidence>
<keyword evidence="3" id="KW-1185">Reference proteome</keyword>
<dbReference type="Pfam" id="PF21831">
    <property type="entry name" value="DUF6891"/>
    <property type="match status" value="1"/>
</dbReference>
<organism evidence="2 3">
    <name type="scientific">Flexivirga aerilata</name>
    <dbReference type="NCBI Taxonomy" id="1656889"/>
    <lineage>
        <taxon>Bacteria</taxon>
        <taxon>Bacillati</taxon>
        <taxon>Actinomycetota</taxon>
        <taxon>Actinomycetes</taxon>
        <taxon>Micrococcales</taxon>
        <taxon>Dermacoccaceae</taxon>
        <taxon>Flexivirga</taxon>
    </lineage>
</organism>
<gene>
    <name evidence="2" type="ORF">HJ588_09995</name>
</gene>
<feature type="domain" description="DUF6891" evidence="1">
    <location>
        <begin position="24"/>
        <end position="197"/>
    </location>
</feature>
<dbReference type="AlphaFoldDB" id="A0A849AMM0"/>
<dbReference type="RefSeq" id="WP_171154489.1">
    <property type="nucleotide sequence ID" value="NZ_JABENB010000001.1"/>
</dbReference>
<dbReference type="Proteomes" id="UP000557772">
    <property type="component" value="Unassembled WGS sequence"/>
</dbReference>
<sequence length="210" mass="22770">MTGGPRDTDPNFAGTFRPDLDTAVGRVMVRICIGTDSRAALVERMRWEIGQDAELRAAGLTDAVVPDVIDRLIDEHNTHVTEPSPSAVGLITGLDRLTEDGIVFGFGEGYGVHDSLDGVIRAAQTLLDDGHPVDGYCFSTVADVERMIFEQRLYVGFGVFNEHGEGSTAIGERIAGTFRAQGLQVRWPGTSDHRIQVLGAYAIPYVDLPQ</sequence>
<evidence type="ECO:0000259" key="1">
    <source>
        <dbReference type="Pfam" id="PF21831"/>
    </source>
</evidence>